<reference evidence="7 8" key="1">
    <citation type="submission" date="2015-04" db="EMBL/GenBank/DDBJ databases">
        <title>Draft genome of the roundworm Trichinella nativa.</title>
        <authorList>
            <person name="Mitreva M."/>
        </authorList>
    </citation>
    <scope>NUCLEOTIDE SEQUENCE [LARGE SCALE GENOMIC DNA]</scope>
    <source>
        <strain evidence="7 8">ISS45</strain>
    </source>
</reference>
<dbReference type="PROSITE" id="PS50294">
    <property type="entry name" value="WD_REPEATS_REGION"/>
    <property type="match status" value="2"/>
</dbReference>
<dbReference type="Proteomes" id="UP000243006">
    <property type="component" value="Unassembled WGS sequence"/>
</dbReference>
<evidence type="ECO:0000313" key="8">
    <source>
        <dbReference type="Proteomes" id="UP000243006"/>
    </source>
</evidence>
<dbReference type="AlphaFoldDB" id="A0A1Y3EGL0"/>
<comment type="subcellular location">
    <subcellularLocation>
        <location evidence="1">Nucleus</location>
    </subcellularLocation>
</comment>
<evidence type="ECO:0000256" key="6">
    <source>
        <dbReference type="PROSITE-ProRule" id="PRU00221"/>
    </source>
</evidence>
<organism evidence="7 8">
    <name type="scientific">Trichinella nativa</name>
    <dbReference type="NCBI Taxonomy" id="6335"/>
    <lineage>
        <taxon>Eukaryota</taxon>
        <taxon>Metazoa</taxon>
        <taxon>Ecdysozoa</taxon>
        <taxon>Nematoda</taxon>
        <taxon>Enoplea</taxon>
        <taxon>Dorylaimia</taxon>
        <taxon>Trichinellida</taxon>
        <taxon>Trichinellidae</taxon>
        <taxon>Trichinella</taxon>
    </lineage>
</organism>
<dbReference type="PROSITE" id="PS50082">
    <property type="entry name" value="WD_REPEATS_2"/>
    <property type="match status" value="3"/>
</dbReference>
<dbReference type="SMART" id="SM00320">
    <property type="entry name" value="WD40"/>
    <property type="match status" value="4"/>
</dbReference>
<dbReference type="EMBL" id="LVZM01016082">
    <property type="protein sequence ID" value="OUC42967.1"/>
    <property type="molecule type" value="Genomic_DNA"/>
</dbReference>
<dbReference type="Pfam" id="PF00400">
    <property type="entry name" value="WD40"/>
    <property type="match status" value="3"/>
</dbReference>
<dbReference type="PANTHER" id="PTHR19861">
    <property type="entry name" value="WD40 REPEAT PROTEIN SWD2"/>
    <property type="match status" value="1"/>
</dbReference>
<evidence type="ECO:0000256" key="2">
    <source>
        <dbReference type="ARBA" id="ARBA00005616"/>
    </source>
</evidence>
<dbReference type="InterPro" id="IPR036322">
    <property type="entry name" value="WD40_repeat_dom_sf"/>
</dbReference>
<feature type="non-terminal residue" evidence="7">
    <location>
        <position position="225"/>
    </location>
</feature>
<dbReference type="InterPro" id="IPR015943">
    <property type="entry name" value="WD40/YVTN_repeat-like_dom_sf"/>
</dbReference>
<gene>
    <name evidence="7" type="ORF">D917_10142</name>
</gene>
<dbReference type="SUPFAM" id="SSF50978">
    <property type="entry name" value="WD40 repeat-like"/>
    <property type="match status" value="1"/>
</dbReference>
<dbReference type="Gene3D" id="2.130.10.10">
    <property type="entry name" value="YVTN repeat-like/Quinoprotein amine dehydrogenase"/>
    <property type="match status" value="1"/>
</dbReference>
<dbReference type="PANTHER" id="PTHR19861:SF0">
    <property type="entry name" value="WD REPEAT-CONTAINING PROTEIN 82"/>
    <property type="match status" value="1"/>
</dbReference>
<comment type="similarity">
    <text evidence="2">Belongs to the WD repeat SWD2 family.</text>
</comment>
<accession>A0A1Y3EGL0</accession>
<evidence type="ECO:0000256" key="1">
    <source>
        <dbReference type="ARBA" id="ARBA00004123"/>
    </source>
</evidence>
<sequence>MKQTAIINDETVRRLVVTKRLKEKEESINSLDFSPDGLVLATASDEDSINIYSINNARVVCVATHPNEELFLSGSRDKTIRLWDARVNGSQGSYATSIESYLDFDPDGLMFAAITDKNTFSFFDFRALDKGPYNNFPIPEADYDQKISSLKFSPCGNMIMLTTFDGNIYLLDGLHGNLLHTLSDHVSDGSSFLEASFTKDSAYVFAGSCDGNVYVWKTDSGSKYI</sequence>
<protein>
    <submittedName>
        <fullName evidence="7">Putative WD domain, G-beta repeat protein</fullName>
    </submittedName>
</protein>
<evidence type="ECO:0000256" key="5">
    <source>
        <dbReference type="ARBA" id="ARBA00023242"/>
    </source>
</evidence>
<comment type="caution">
    <text evidence="7">The sequence shown here is derived from an EMBL/GenBank/DDBJ whole genome shotgun (WGS) entry which is preliminary data.</text>
</comment>
<dbReference type="InterPro" id="IPR001680">
    <property type="entry name" value="WD40_rpt"/>
</dbReference>
<keyword evidence="4" id="KW-0677">Repeat</keyword>
<feature type="repeat" description="WD" evidence="6">
    <location>
        <begin position="196"/>
        <end position="225"/>
    </location>
</feature>
<keyword evidence="3 6" id="KW-0853">WD repeat</keyword>
<evidence type="ECO:0000256" key="4">
    <source>
        <dbReference type="ARBA" id="ARBA00022737"/>
    </source>
</evidence>
<dbReference type="InterPro" id="IPR037867">
    <property type="entry name" value="Swd2/WDR82"/>
</dbReference>
<feature type="repeat" description="WD" evidence="6">
    <location>
        <begin position="21"/>
        <end position="55"/>
    </location>
</feature>
<name>A0A1Y3EGL0_9BILA</name>
<proteinExistence type="inferred from homology"/>
<dbReference type="GO" id="GO:0003682">
    <property type="term" value="F:chromatin binding"/>
    <property type="evidence" value="ECO:0007669"/>
    <property type="project" value="TreeGrafter"/>
</dbReference>
<dbReference type="GO" id="GO:0048188">
    <property type="term" value="C:Set1C/COMPASS complex"/>
    <property type="evidence" value="ECO:0007669"/>
    <property type="project" value="TreeGrafter"/>
</dbReference>
<evidence type="ECO:0000256" key="3">
    <source>
        <dbReference type="ARBA" id="ARBA00022574"/>
    </source>
</evidence>
<keyword evidence="5" id="KW-0539">Nucleus</keyword>
<dbReference type="GO" id="GO:0016070">
    <property type="term" value="P:RNA metabolic process"/>
    <property type="evidence" value="ECO:0007669"/>
    <property type="project" value="UniProtKB-ARBA"/>
</dbReference>
<evidence type="ECO:0000313" key="7">
    <source>
        <dbReference type="EMBL" id="OUC42967.1"/>
    </source>
</evidence>
<feature type="repeat" description="WD" evidence="6">
    <location>
        <begin position="52"/>
        <end position="84"/>
    </location>
</feature>